<keyword evidence="3" id="KW-0521">NADP</keyword>
<feature type="domain" description="Ketopantoate reductase N-terminal" evidence="6">
    <location>
        <begin position="11"/>
        <end position="190"/>
    </location>
</feature>
<evidence type="ECO:0000256" key="4">
    <source>
        <dbReference type="ARBA" id="ARBA00023002"/>
    </source>
</evidence>
<dbReference type="GO" id="GO:0015940">
    <property type="term" value="P:pantothenate biosynthetic process"/>
    <property type="evidence" value="ECO:0007669"/>
    <property type="project" value="InterPro"/>
</dbReference>
<dbReference type="InterPro" id="IPR013752">
    <property type="entry name" value="KPA_reductase"/>
</dbReference>
<evidence type="ECO:0000259" key="6">
    <source>
        <dbReference type="Pfam" id="PF02558"/>
    </source>
</evidence>
<accession>A0A9W7YIT5</accession>
<dbReference type="Gene3D" id="3.40.50.720">
    <property type="entry name" value="NAD(P)-binding Rossmann-like Domain"/>
    <property type="match status" value="1"/>
</dbReference>
<dbReference type="SUPFAM" id="SSF48179">
    <property type="entry name" value="6-phosphogluconate dehydrogenase C-terminal domain-like"/>
    <property type="match status" value="1"/>
</dbReference>
<dbReference type="PANTHER" id="PTHR43765:SF2">
    <property type="entry name" value="2-DEHYDROPANTOATE 2-REDUCTASE"/>
    <property type="match status" value="1"/>
</dbReference>
<feature type="domain" description="Ketopantoate reductase C-terminal" evidence="7">
    <location>
        <begin position="229"/>
        <end position="363"/>
    </location>
</feature>
<evidence type="ECO:0000256" key="2">
    <source>
        <dbReference type="ARBA" id="ARBA00013014"/>
    </source>
</evidence>
<evidence type="ECO:0000256" key="1">
    <source>
        <dbReference type="ARBA" id="ARBA00007870"/>
    </source>
</evidence>
<dbReference type="Pfam" id="PF02558">
    <property type="entry name" value="ApbA"/>
    <property type="match status" value="1"/>
</dbReference>
<dbReference type="SUPFAM" id="SSF51735">
    <property type="entry name" value="NAD(P)-binding Rossmann-fold domains"/>
    <property type="match status" value="1"/>
</dbReference>
<evidence type="ECO:0000313" key="9">
    <source>
        <dbReference type="Proteomes" id="UP001143981"/>
    </source>
</evidence>
<dbReference type="EMBL" id="JANBOI010000018">
    <property type="protein sequence ID" value="KAJ1735613.1"/>
    <property type="molecule type" value="Genomic_DNA"/>
</dbReference>
<dbReference type="PANTHER" id="PTHR43765">
    <property type="entry name" value="2-DEHYDROPANTOATE 2-REDUCTASE-RELATED"/>
    <property type="match status" value="1"/>
</dbReference>
<dbReference type="Gene3D" id="1.10.1040.10">
    <property type="entry name" value="N-(1-d-carboxylethyl)-l-norvaline Dehydrogenase, domain 2"/>
    <property type="match status" value="1"/>
</dbReference>
<dbReference type="NCBIfam" id="TIGR00745">
    <property type="entry name" value="apbA_panE"/>
    <property type="match status" value="1"/>
</dbReference>
<dbReference type="AlphaFoldDB" id="A0A9W7YIT5"/>
<dbReference type="EC" id="1.1.1.169" evidence="2"/>
<dbReference type="GO" id="GO:0005737">
    <property type="term" value="C:cytoplasm"/>
    <property type="evidence" value="ECO:0007669"/>
    <property type="project" value="TreeGrafter"/>
</dbReference>
<name>A0A9W7YIT5_9FUNG</name>
<sequence length="382" mass="39739">MVVLAGRQQPIHVLGAGAVGLLFASHLRRSGHPVTVLLRSQSAAERFCRRGGRIDVVDDWARPPPAESGAAAAAADGIQAEALAAQGDGGRGVISHLLVATKAQDTIRAFAAVRHRLGPQSTVALLQNGMGVLDAIQAEFYPQSQSQSQGGPVAATPTFIVGTTSHGCYRVPAEDFVTHHASMGACSFAVHPPLPGAPTTLPESAQEMADALRRLPLAAVEASWPDLHLQLLLKLAANAVINPTTALVGCCNGHIWPDNPPASSSLGAAATAGYLPLACAEIAAVYERAYPDLRSKLAAAAVEQHVTHILRVTARNRSSMMQDIAAGRATEVDWINGHLVRLGERHGVPTPINTLLCALVKLRETSGPAGEQPQAAAAATTA</sequence>
<evidence type="ECO:0000259" key="7">
    <source>
        <dbReference type="Pfam" id="PF08546"/>
    </source>
</evidence>
<dbReference type="InterPro" id="IPR008927">
    <property type="entry name" value="6-PGluconate_DH-like_C_sf"/>
</dbReference>
<comment type="similarity">
    <text evidence="1">Belongs to the ketopantoate reductase family.</text>
</comment>
<dbReference type="Proteomes" id="UP001143981">
    <property type="component" value="Unassembled WGS sequence"/>
</dbReference>
<evidence type="ECO:0000313" key="8">
    <source>
        <dbReference type="EMBL" id="KAJ1735613.1"/>
    </source>
</evidence>
<organism evidence="8 9">
    <name type="scientific">Coemansia biformis</name>
    <dbReference type="NCBI Taxonomy" id="1286918"/>
    <lineage>
        <taxon>Eukaryota</taxon>
        <taxon>Fungi</taxon>
        <taxon>Fungi incertae sedis</taxon>
        <taxon>Zoopagomycota</taxon>
        <taxon>Kickxellomycotina</taxon>
        <taxon>Kickxellomycetes</taxon>
        <taxon>Kickxellales</taxon>
        <taxon>Kickxellaceae</taxon>
        <taxon>Coemansia</taxon>
    </lineage>
</organism>
<keyword evidence="4" id="KW-0560">Oxidoreductase</keyword>
<reference evidence="8" key="1">
    <citation type="submission" date="2022-07" db="EMBL/GenBank/DDBJ databases">
        <title>Phylogenomic reconstructions and comparative analyses of Kickxellomycotina fungi.</title>
        <authorList>
            <person name="Reynolds N.K."/>
            <person name="Stajich J.E."/>
            <person name="Barry K."/>
            <person name="Grigoriev I.V."/>
            <person name="Crous P."/>
            <person name="Smith M.E."/>
        </authorList>
    </citation>
    <scope>NUCLEOTIDE SEQUENCE</scope>
    <source>
        <strain evidence="8">BCRC 34381</strain>
    </source>
</reference>
<dbReference type="InterPro" id="IPR013332">
    <property type="entry name" value="KPR_N"/>
</dbReference>
<dbReference type="OrthoDB" id="73846at2759"/>
<proteinExistence type="inferred from homology"/>
<dbReference type="Pfam" id="PF08546">
    <property type="entry name" value="ApbA_C"/>
    <property type="match status" value="1"/>
</dbReference>
<dbReference type="InterPro" id="IPR013328">
    <property type="entry name" value="6PGD_dom2"/>
</dbReference>
<evidence type="ECO:0000256" key="3">
    <source>
        <dbReference type="ARBA" id="ARBA00022857"/>
    </source>
</evidence>
<gene>
    <name evidence="8" type="primary">PAN5</name>
    <name evidence="8" type="ORF">LPJ61_000451</name>
</gene>
<dbReference type="InterPro" id="IPR050838">
    <property type="entry name" value="Ketopantoate_reductase"/>
</dbReference>
<dbReference type="InterPro" id="IPR003710">
    <property type="entry name" value="ApbA"/>
</dbReference>
<dbReference type="InterPro" id="IPR036291">
    <property type="entry name" value="NAD(P)-bd_dom_sf"/>
</dbReference>
<dbReference type="GO" id="GO:0008677">
    <property type="term" value="F:2-dehydropantoate 2-reductase activity"/>
    <property type="evidence" value="ECO:0007669"/>
    <property type="project" value="UniProtKB-EC"/>
</dbReference>
<protein>
    <recommendedName>
        <fullName evidence="2">2-dehydropantoate 2-reductase</fullName>
        <ecNumber evidence="2">1.1.1.169</ecNumber>
    </recommendedName>
    <alternativeName>
        <fullName evidence="5">Ketopantoate reductase</fullName>
    </alternativeName>
</protein>
<keyword evidence="9" id="KW-1185">Reference proteome</keyword>
<evidence type="ECO:0000256" key="5">
    <source>
        <dbReference type="ARBA" id="ARBA00032024"/>
    </source>
</evidence>
<dbReference type="GO" id="GO:0050661">
    <property type="term" value="F:NADP binding"/>
    <property type="evidence" value="ECO:0007669"/>
    <property type="project" value="TreeGrafter"/>
</dbReference>
<comment type="caution">
    <text evidence="8">The sequence shown here is derived from an EMBL/GenBank/DDBJ whole genome shotgun (WGS) entry which is preliminary data.</text>
</comment>